<comment type="caution">
    <text evidence="6">The sequence shown here is derived from an EMBL/GenBank/DDBJ whole genome shotgun (WGS) entry which is preliminary data.</text>
</comment>
<gene>
    <name evidence="6" type="ORF">BN8_03510</name>
</gene>
<dbReference type="PANTHER" id="PTHR43280">
    <property type="entry name" value="ARAC-FAMILY TRANSCRIPTIONAL REGULATOR"/>
    <property type="match status" value="1"/>
</dbReference>
<dbReference type="OrthoDB" id="5492415at2"/>
<dbReference type="eggNOG" id="COG2207">
    <property type="taxonomic scope" value="Bacteria"/>
</dbReference>
<evidence type="ECO:0000259" key="5">
    <source>
        <dbReference type="PROSITE" id="PS01124"/>
    </source>
</evidence>
<evidence type="ECO:0000256" key="2">
    <source>
        <dbReference type="ARBA" id="ARBA00023125"/>
    </source>
</evidence>
<evidence type="ECO:0000256" key="4">
    <source>
        <dbReference type="SAM" id="Phobius"/>
    </source>
</evidence>
<dbReference type="InterPro" id="IPR020449">
    <property type="entry name" value="Tscrpt_reg_AraC-type_HTH"/>
</dbReference>
<accession>I2GKC3</accession>
<dbReference type="EMBL" id="CAIT01000006">
    <property type="protein sequence ID" value="CCH54348.1"/>
    <property type="molecule type" value="Genomic_DNA"/>
</dbReference>
<sequence length="411" mass="48185">MSFFFNSYSTPLLFGFLQGWVYAILLWVRGRREERLSDILLGWVLVGMCFNIWEYMLGFGGLEFLWRELEFFPRTLGFLFPPLCYFYLKSQFNADFRFSRRDLWHAVPFLVESSYHIIVFLQGPAFVERWKETVHYPFHIEDITYVLSTIQDIVYLYLSLRLYREYRAWIKTQFSNTEAISFHWFRNFLLALTMSSVISFAVTLLDIWLDLTYWQDWWDELFGAVLIYYVSITGYSQPQPARRLVFSETPTSESDDTSDRVTVEKDSLPIPDNNAVAAVQNPDILEWKQKLLTLMANEKPYLEPELSLSDLARRMHTNSSVLSQVINVGTSRNFNDFVNEYRVEEFKQQVNNPDNAHLSLLGIALECGFNSKATFNRAFKKFTGVSPKEFSGHQKNQDSLVIITPQTPLNQ</sequence>
<reference evidence="6 7" key="1">
    <citation type="journal article" date="2012" name="J. Bacteriol.">
        <title>Genome Sequence of the Filamentous Bacterium Fibrisoma limi BUZ 3T.</title>
        <authorList>
            <person name="Filippini M."/>
            <person name="Qi W."/>
            <person name="Jaenicke S."/>
            <person name="Goesmann A."/>
            <person name="Smits T.H."/>
            <person name="Bagheri H.C."/>
        </authorList>
    </citation>
    <scope>NUCLEOTIDE SEQUENCE [LARGE SCALE GENOMIC DNA]</scope>
    <source>
        <strain evidence="7">BUZ 3T</strain>
    </source>
</reference>
<evidence type="ECO:0000256" key="3">
    <source>
        <dbReference type="ARBA" id="ARBA00023163"/>
    </source>
</evidence>
<evidence type="ECO:0000256" key="1">
    <source>
        <dbReference type="ARBA" id="ARBA00023015"/>
    </source>
</evidence>
<dbReference type="SMART" id="SM00342">
    <property type="entry name" value="HTH_ARAC"/>
    <property type="match status" value="1"/>
</dbReference>
<evidence type="ECO:0000313" key="7">
    <source>
        <dbReference type="Proteomes" id="UP000009309"/>
    </source>
</evidence>
<dbReference type="AlphaFoldDB" id="I2GKC3"/>
<dbReference type="SUPFAM" id="SSF46689">
    <property type="entry name" value="Homeodomain-like"/>
    <property type="match status" value="1"/>
</dbReference>
<proteinExistence type="predicted"/>
<protein>
    <submittedName>
        <fullName evidence="6">Response regulator receiver protein</fullName>
    </submittedName>
</protein>
<keyword evidence="4" id="KW-1133">Transmembrane helix</keyword>
<dbReference type="PANTHER" id="PTHR43280:SF29">
    <property type="entry name" value="ARAC-FAMILY TRANSCRIPTIONAL REGULATOR"/>
    <property type="match status" value="1"/>
</dbReference>
<dbReference type="GO" id="GO:0003700">
    <property type="term" value="F:DNA-binding transcription factor activity"/>
    <property type="evidence" value="ECO:0007669"/>
    <property type="project" value="InterPro"/>
</dbReference>
<dbReference type="Pfam" id="PF12833">
    <property type="entry name" value="HTH_18"/>
    <property type="match status" value="1"/>
</dbReference>
<feature type="transmembrane region" description="Helical" evidence="4">
    <location>
        <begin position="71"/>
        <end position="88"/>
    </location>
</feature>
<dbReference type="InterPro" id="IPR009057">
    <property type="entry name" value="Homeodomain-like_sf"/>
</dbReference>
<dbReference type="GO" id="GO:0043565">
    <property type="term" value="F:sequence-specific DNA binding"/>
    <property type="evidence" value="ECO:0007669"/>
    <property type="project" value="InterPro"/>
</dbReference>
<dbReference type="RefSeq" id="WP_009282928.1">
    <property type="nucleotide sequence ID" value="NZ_CAIT01000006.1"/>
</dbReference>
<keyword evidence="3" id="KW-0804">Transcription</keyword>
<keyword evidence="7" id="KW-1185">Reference proteome</keyword>
<feature type="transmembrane region" description="Helical" evidence="4">
    <location>
        <begin position="40"/>
        <end position="59"/>
    </location>
</feature>
<dbReference type="STRING" id="1185876.BN8_03510"/>
<name>I2GKC3_9BACT</name>
<organism evidence="6 7">
    <name type="scientific">Fibrisoma limi BUZ 3</name>
    <dbReference type="NCBI Taxonomy" id="1185876"/>
    <lineage>
        <taxon>Bacteria</taxon>
        <taxon>Pseudomonadati</taxon>
        <taxon>Bacteroidota</taxon>
        <taxon>Cytophagia</taxon>
        <taxon>Cytophagales</taxon>
        <taxon>Spirosomataceae</taxon>
        <taxon>Fibrisoma</taxon>
    </lineage>
</organism>
<keyword evidence="4" id="KW-0472">Membrane</keyword>
<feature type="transmembrane region" description="Helical" evidence="4">
    <location>
        <begin position="103"/>
        <end position="123"/>
    </location>
</feature>
<dbReference type="PRINTS" id="PR00032">
    <property type="entry name" value="HTHARAC"/>
</dbReference>
<keyword evidence="2" id="KW-0238">DNA-binding</keyword>
<feature type="domain" description="HTH araC/xylS-type" evidence="5">
    <location>
        <begin position="289"/>
        <end position="393"/>
    </location>
</feature>
<keyword evidence="4" id="KW-0812">Transmembrane</keyword>
<dbReference type="InterPro" id="IPR018060">
    <property type="entry name" value="HTH_AraC"/>
</dbReference>
<dbReference type="PROSITE" id="PS01124">
    <property type="entry name" value="HTH_ARAC_FAMILY_2"/>
    <property type="match status" value="1"/>
</dbReference>
<dbReference type="Gene3D" id="1.10.10.60">
    <property type="entry name" value="Homeodomain-like"/>
    <property type="match status" value="2"/>
</dbReference>
<feature type="transmembrane region" description="Helical" evidence="4">
    <location>
        <begin position="184"/>
        <end position="205"/>
    </location>
</feature>
<keyword evidence="1" id="KW-0805">Transcription regulation</keyword>
<evidence type="ECO:0000313" key="6">
    <source>
        <dbReference type="EMBL" id="CCH54348.1"/>
    </source>
</evidence>
<dbReference type="Proteomes" id="UP000009309">
    <property type="component" value="Unassembled WGS sequence"/>
</dbReference>
<feature type="transmembrane region" description="Helical" evidence="4">
    <location>
        <begin position="12"/>
        <end position="28"/>
    </location>
</feature>
<feature type="transmembrane region" description="Helical" evidence="4">
    <location>
        <begin position="143"/>
        <end position="163"/>
    </location>
</feature>